<evidence type="ECO:0000313" key="6">
    <source>
        <dbReference type="Proteomes" id="UP000295281"/>
    </source>
</evidence>
<dbReference type="SUPFAM" id="SSF51126">
    <property type="entry name" value="Pectin lyase-like"/>
    <property type="match status" value="2"/>
</dbReference>
<evidence type="ECO:0000256" key="2">
    <source>
        <dbReference type="ARBA" id="ARBA00022741"/>
    </source>
</evidence>
<gene>
    <name evidence="5" type="ORF">EV190_11317</name>
</gene>
<name>A0A4R6USI5_9ACTN</name>
<dbReference type="EMBL" id="SNYN01000013">
    <property type="protein sequence ID" value="TDQ50248.1"/>
    <property type="molecule type" value="Genomic_DNA"/>
</dbReference>
<dbReference type="PRINTS" id="PR00819">
    <property type="entry name" value="CBXCFQXSUPER"/>
</dbReference>
<sequence length="1105" mass="117738">MHTVRVSQSRRRAPSGLAEVLDAPEHSGADLYLHVEPGYYTSTGLHAIRRHVVVVPTDGPGTVTVSVPDSNVFNVYGGRLELHGITVRNDSEEYPPVYVHPEAGFTAVGCLFESPSRTTLNGARAEISRCRFARGGLSLEQSGGTVSDTSFAEASLKVSGACSPTLRRLHFSGPCDSNVLHVTGQASPSVLDCVISDAGSDAYPALCVDGKASAKITDCTVTGNRSLPVRVTGGASAAFTRLRVDGGLRDHTSVTVDGEAVIHLTDCEISNAPQGAIAAVSSVVTVAGLRVRDSGLTAVFVEGGRLKADEVRIERSAQNGLVLRDTRATLADVVVESSPSAQRDNTPPGVHVERTRFEATGLRVADAPSIGLQVLESTATLRSAAFEQTSTALVVRDDSTVTIEGLDVSDSTGNGLDLGSGSHAEVTDARIDGCGNDSVHVSKSRLILRHSEIRAPRTLSLAVCEQANVTVEDTALSGGRDGSVFLKEATRLRLVRCSVDGNEGPGIGGDSETALQLEDTTVTGADSGRIAVPAAAAARPSSAASEEEARPLDQLLAELDAMTGLDGVKKEVRSLVDLQQVNGRRRKAGLPELNISRHLVFSGPPGTGKTTVARLYGRILRSLGVLEKGGFVEVSRPDLVGQHLGETAQKTAELFERARGGVLFVDEAYALARTFGSGSDFGQEAIDTMIKLMEDMREEIVVVFAGYSSETRAFLKANPGLRSRVSRVIEFENHSPEQLTTIFRDMAGSQGYVLGDGVQDLVTRHFRRQSRDETFGNGREARRMLEAVIQRQATRIIESRRHAADDLVLVLPEDLEGIVDPGLSARVGDPRDRGQVRALMERLDAMVGLAEVKQEVTALTNLISANRRRRAAGLEAPFPSRHLVFTGAPGTGKTTVARIYGELLAALGVLAQGQVVEASRADLVGGYVGHTARQTQAVFERARGGVLFVDEAYTLSRSPGTGGDFGQEAIDTLLKLMEDHRDEVVVIAAGHTDEMAGFMAGNPGLASRFSRTIAFASYSESELLRIFTSMAEDGDFAVPGETAAEVGRAVRAAPERFANGNAREVRKLFEESVRRQARRIEEQALAGGQPTLEQLQRLLPEDVAG</sequence>
<dbReference type="SMART" id="SM00710">
    <property type="entry name" value="PbH1"/>
    <property type="match status" value="5"/>
</dbReference>
<dbReference type="Proteomes" id="UP000295281">
    <property type="component" value="Unassembled WGS sequence"/>
</dbReference>
<dbReference type="CDD" id="cd00009">
    <property type="entry name" value="AAA"/>
    <property type="match status" value="1"/>
</dbReference>
<dbReference type="InterPro" id="IPR003593">
    <property type="entry name" value="AAA+_ATPase"/>
</dbReference>
<comment type="similarity">
    <text evidence="1">Belongs to the CbxX/CfxQ family.</text>
</comment>
<dbReference type="InterPro" id="IPR050773">
    <property type="entry name" value="CbxX/CfxQ_RuBisCO_ESX"/>
</dbReference>
<dbReference type="GO" id="GO:0005524">
    <property type="term" value="F:ATP binding"/>
    <property type="evidence" value="ECO:0007669"/>
    <property type="project" value="UniProtKB-KW"/>
</dbReference>
<evidence type="ECO:0000313" key="5">
    <source>
        <dbReference type="EMBL" id="TDQ50248.1"/>
    </source>
</evidence>
<dbReference type="InterPro" id="IPR011050">
    <property type="entry name" value="Pectin_lyase_fold/virulence"/>
</dbReference>
<feature type="domain" description="AAA+ ATPase" evidence="4">
    <location>
        <begin position="595"/>
        <end position="735"/>
    </location>
</feature>
<dbReference type="Gene3D" id="3.40.50.300">
    <property type="entry name" value="P-loop containing nucleotide triphosphate hydrolases"/>
    <property type="match status" value="2"/>
</dbReference>
<dbReference type="CDD" id="cd19481">
    <property type="entry name" value="RecA-like_protease"/>
    <property type="match status" value="1"/>
</dbReference>
<dbReference type="AlphaFoldDB" id="A0A4R6USI5"/>
<dbReference type="PANTHER" id="PTHR43392">
    <property type="entry name" value="AAA-TYPE ATPASE FAMILY PROTEIN / ANKYRIN REPEAT FAMILY PROTEIN"/>
    <property type="match status" value="1"/>
</dbReference>
<dbReference type="InterPro" id="IPR003959">
    <property type="entry name" value="ATPase_AAA_core"/>
</dbReference>
<evidence type="ECO:0000256" key="3">
    <source>
        <dbReference type="ARBA" id="ARBA00022840"/>
    </source>
</evidence>
<comment type="caution">
    <text evidence="5">The sequence shown here is derived from an EMBL/GenBank/DDBJ whole genome shotgun (WGS) entry which is preliminary data.</text>
</comment>
<dbReference type="InterPro" id="IPR027417">
    <property type="entry name" value="P-loop_NTPase"/>
</dbReference>
<dbReference type="PANTHER" id="PTHR43392:SF2">
    <property type="entry name" value="AAA-TYPE ATPASE FAMILY PROTEIN _ ANKYRIN REPEAT FAMILY PROTEIN"/>
    <property type="match status" value="1"/>
</dbReference>
<reference evidence="5 6" key="1">
    <citation type="submission" date="2019-03" db="EMBL/GenBank/DDBJ databases">
        <title>Genomic Encyclopedia of Type Strains, Phase IV (KMG-IV): sequencing the most valuable type-strain genomes for metagenomic binning, comparative biology and taxonomic classification.</title>
        <authorList>
            <person name="Goeker M."/>
        </authorList>
    </citation>
    <scope>NUCLEOTIDE SEQUENCE [LARGE SCALE GENOMIC DNA]</scope>
    <source>
        <strain evidence="5 6">DSM 46770</strain>
    </source>
</reference>
<keyword evidence="2" id="KW-0547">Nucleotide-binding</keyword>
<accession>A0A4R6USI5</accession>
<organism evidence="5 6">
    <name type="scientific">Actinorugispora endophytica</name>
    <dbReference type="NCBI Taxonomy" id="1605990"/>
    <lineage>
        <taxon>Bacteria</taxon>
        <taxon>Bacillati</taxon>
        <taxon>Actinomycetota</taxon>
        <taxon>Actinomycetes</taxon>
        <taxon>Streptosporangiales</taxon>
        <taxon>Nocardiopsidaceae</taxon>
        <taxon>Actinorugispora</taxon>
    </lineage>
</organism>
<dbReference type="Pfam" id="PF13229">
    <property type="entry name" value="Beta_helix"/>
    <property type="match status" value="1"/>
</dbReference>
<dbReference type="SUPFAM" id="SSF52540">
    <property type="entry name" value="P-loop containing nucleoside triphosphate hydrolases"/>
    <property type="match status" value="2"/>
</dbReference>
<dbReference type="Gene3D" id="2.160.20.10">
    <property type="entry name" value="Single-stranded right-handed beta-helix, Pectin lyase-like"/>
    <property type="match status" value="1"/>
</dbReference>
<dbReference type="OrthoDB" id="9806903at2"/>
<dbReference type="InterPro" id="IPR039448">
    <property type="entry name" value="Beta_helix"/>
</dbReference>
<dbReference type="InterPro" id="IPR012334">
    <property type="entry name" value="Pectin_lyas_fold"/>
</dbReference>
<dbReference type="InterPro" id="IPR006626">
    <property type="entry name" value="PbH1"/>
</dbReference>
<dbReference type="InterPro" id="IPR041627">
    <property type="entry name" value="AAA_lid_6"/>
</dbReference>
<proteinExistence type="inferred from homology"/>
<dbReference type="SMART" id="SM00382">
    <property type="entry name" value="AAA"/>
    <property type="match status" value="2"/>
</dbReference>
<keyword evidence="6" id="KW-1185">Reference proteome</keyword>
<feature type="domain" description="AAA+ ATPase" evidence="4">
    <location>
        <begin position="879"/>
        <end position="1019"/>
    </location>
</feature>
<dbReference type="Pfam" id="PF17866">
    <property type="entry name" value="AAA_lid_6"/>
    <property type="match status" value="2"/>
</dbReference>
<evidence type="ECO:0000259" key="4">
    <source>
        <dbReference type="SMART" id="SM00382"/>
    </source>
</evidence>
<keyword evidence="3" id="KW-0067">ATP-binding</keyword>
<dbReference type="InterPro" id="IPR000641">
    <property type="entry name" value="CbxX/CfxQ"/>
</dbReference>
<dbReference type="RefSeq" id="WP_133742290.1">
    <property type="nucleotide sequence ID" value="NZ_SNYN01000013.1"/>
</dbReference>
<evidence type="ECO:0000256" key="1">
    <source>
        <dbReference type="ARBA" id="ARBA00010378"/>
    </source>
</evidence>
<dbReference type="Gene3D" id="1.10.8.60">
    <property type="match status" value="2"/>
</dbReference>
<protein>
    <submittedName>
        <fullName evidence="5">SpoVK/Ycf46/Vps4 family AAA+-type ATPase</fullName>
    </submittedName>
</protein>
<dbReference type="GO" id="GO:0016887">
    <property type="term" value="F:ATP hydrolysis activity"/>
    <property type="evidence" value="ECO:0007669"/>
    <property type="project" value="InterPro"/>
</dbReference>
<dbReference type="FunFam" id="3.40.50.300:FF:000216">
    <property type="entry name" value="Type VII secretion ATPase EccA"/>
    <property type="match status" value="2"/>
</dbReference>
<dbReference type="Pfam" id="PF00004">
    <property type="entry name" value="AAA"/>
    <property type="match status" value="2"/>
</dbReference>